<feature type="transmembrane region" description="Helical" evidence="1">
    <location>
        <begin position="220"/>
        <end position="243"/>
    </location>
</feature>
<gene>
    <name evidence="2" type="ORF">EJP69_27755</name>
</gene>
<keyword evidence="1" id="KW-1133">Transmembrane helix</keyword>
<feature type="transmembrane region" description="Helical" evidence="1">
    <location>
        <begin position="101"/>
        <end position="122"/>
    </location>
</feature>
<evidence type="ECO:0000256" key="1">
    <source>
        <dbReference type="SAM" id="Phobius"/>
    </source>
</evidence>
<dbReference type="PANTHER" id="PTHR35337:SF1">
    <property type="entry name" value="SLR1478 PROTEIN"/>
    <property type="match status" value="1"/>
</dbReference>
<evidence type="ECO:0000313" key="2">
    <source>
        <dbReference type="EMBL" id="RTQ30832.1"/>
    </source>
</evidence>
<dbReference type="RefSeq" id="WP_126473557.1">
    <property type="nucleotide sequence ID" value="NZ_RXOE01000011.1"/>
</dbReference>
<keyword evidence="3" id="KW-1185">Reference proteome</keyword>
<feature type="transmembrane region" description="Helical" evidence="1">
    <location>
        <begin position="291"/>
        <end position="313"/>
    </location>
</feature>
<name>A0A3S0JRK8_9BURK</name>
<protein>
    <submittedName>
        <fullName evidence="2">Stage II sporulation protein M</fullName>
    </submittedName>
</protein>
<dbReference type="OrthoDB" id="9792847at2"/>
<organism evidence="2 3">
    <name type="scientific">Variovorax gossypii</name>
    <dbReference type="NCBI Taxonomy" id="1679495"/>
    <lineage>
        <taxon>Bacteria</taxon>
        <taxon>Pseudomonadati</taxon>
        <taxon>Pseudomonadota</taxon>
        <taxon>Betaproteobacteria</taxon>
        <taxon>Burkholderiales</taxon>
        <taxon>Comamonadaceae</taxon>
        <taxon>Variovorax</taxon>
    </lineage>
</organism>
<accession>A0A3S0JRK8</accession>
<dbReference type="PANTHER" id="PTHR35337">
    <property type="entry name" value="SLR1478 PROTEIN"/>
    <property type="match status" value="1"/>
</dbReference>
<proteinExistence type="predicted"/>
<sequence>MTPLDFEAAYAPLWAELEAVIRVAETKRKFDGARLATLYRRVCEHLALAQARAYPIHLTQRLESLTQSAHRLIYRRHDYGLARFARLALVDFPEAVRAHRAYLLVSALMFVLPLLVAGWAAWRDPGFILHLLDANSVQEFDSMYSDSAESLGRTRSAGDDWQMFGFYIMNNIGIGFRCFAAGIFAGVGSAVVVVFNGVQIGAVGGYLIGSGHARNFLSFVVTHSAFELTAIVLAGAAGLRLGYSWVAPGRHTRLEALRLAARHAVVIVYGVIGLLLVAAAVEAFWSSARWIAPAVKYGVGGACWVLVLAYLGWQGRPRSVDAKAGDDHAG</sequence>
<dbReference type="Pfam" id="PF01944">
    <property type="entry name" value="SpoIIM"/>
    <property type="match status" value="1"/>
</dbReference>
<dbReference type="AlphaFoldDB" id="A0A3S0JRK8"/>
<reference evidence="2 3" key="1">
    <citation type="submission" date="2018-12" db="EMBL/GenBank/DDBJ databases">
        <title>The genome of Variovorax gossypii DSM 100435.</title>
        <authorList>
            <person name="Gao J."/>
            <person name="Sun J."/>
        </authorList>
    </citation>
    <scope>NUCLEOTIDE SEQUENCE [LARGE SCALE GENOMIC DNA]</scope>
    <source>
        <strain evidence="2 3">DSM 100435</strain>
    </source>
</reference>
<feature type="transmembrane region" description="Helical" evidence="1">
    <location>
        <begin position="161"/>
        <end position="180"/>
    </location>
</feature>
<evidence type="ECO:0000313" key="3">
    <source>
        <dbReference type="Proteomes" id="UP000267418"/>
    </source>
</evidence>
<keyword evidence="1" id="KW-0472">Membrane</keyword>
<dbReference type="Proteomes" id="UP000267418">
    <property type="component" value="Unassembled WGS sequence"/>
</dbReference>
<keyword evidence="1" id="KW-0812">Transmembrane</keyword>
<dbReference type="EMBL" id="RXOE01000011">
    <property type="protein sequence ID" value="RTQ30832.1"/>
    <property type="molecule type" value="Genomic_DNA"/>
</dbReference>
<dbReference type="InterPro" id="IPR002798">
    <property type="entry name" value="SpoIIM-like"/>
</dbReference>
<feature type="transmembrane region" description="Helical" evidence="1">
    <location>
        <begin position="264"/>
        <end position="285"/>
    </location>
</feature>
<comment type="caution">
    <text evidence="2">The sequence shown here is derived from an EMBL/GenBank/DDBJ whole genome shotgun (WGS) entry which is preliminary data.</text>
</comment>
<feature type="transmembrane region" description="Helical" evidence="1">
    <location>
        <begin position="187"/>
        <end position="208"/>
    </location>
</feature>